<reference evidence="2" key="1">
    <citation type="submission" date="2018-05" db="EMBL/GenBank/DDBJ databases">
        <authorList>
            <person name="Lanie J.A."/>
            <person name="Ng W.-L."/>
            <person name="Kazmierczak K.M."/>
            <person name="Andrzejewski T.M."/>
            <person name="Davidsen T.M."/>
            <person name="Wayne K.J."/>
            <person name="Tettelin H."/>
            <person name="Glass J.I."/>
            <person name="Rusch D."/>
            <person name="Podicherti R."/>
            <person name="Tsui H.-C.T."/>
            <person name="Winkler M.E."/>
        </authorList>
    </citation>
    <scope>NUCLEOTIDE SEQUENCE</scope>
</reference>
<evidence type="ECO:0000259" key="1">
    <source>
        <dbReference type="Pfam" id="PF13579"/>
    </source>
</evidence>
<evidence type="ECO:0000313" key="2">
    <source>
        <dbReference type="EMBL" id="SVC28569.1"/>
    </source>
</evidence>
<dbReference type="Gene3D" id="3.40.50.2000">
    <property type="entry name" value="Glycogen Phosphorylase B"/>
    <property type="match status" value="2"/>
</dbReference>
<organism evidence="2">
    <name type="scientific">marine metagenome</name>
    <dbReference type="NCBI Taxonomy" id="408172"/>
    <lineage>
        <taxon>unclassified sequences</taxon>
        <taxon>metagenomes</taxon>
        <taxon>ecological metagenomes</taxon>
    </lineage>
</organism>
<accession>A0A382KW73</accession>
<gene>
    <name evidence="2" type="ORF">METZ01_LOCUS281423</name>
</gene>
<dbReference type="AlphaFoldDB" id="A0A382KW73"/>
<feature type="domain" description="Glycosyltransferase subfamily 4-like N-terminal" evidence="1">
    <location>
        <begin position="69"/>
        <end position="195"/>
    </location>
</feature>
<dbReference type="Pfam" id="PF13579">
    <property type="entry name" value="Glyco_trans_4_4"/>
    <property type="match status" value="1"/>
</dbReference>
<protein>
    <recommendedName>
        <fullName evidence="1">Glycosyltransferase subfamily 4-like N-terminal domain-containing protein</fullName>
    </recommendedName>
</protein>
<feature type="non-terminal residue" evidence="2">
    <location>
        <position position="363"/>
    </location>
</feature>
<dbReference type="InterPro" id="IPR028098">
    <property type="entry name" value="Glyco_trans_4-like_N"/>
</dbReference>
<name>A0A382KW73_9ZZZZ</name>
<proteinExistence type="predicted"/>
<sequence>MTVLYITYDGLLDPLGSSQILPYVKGISKHQDEVVIVSFEKSERFLYGKAGLLSDLQDYSIKWKPLPFTKGLGFIGKFWDLCRMYIMALTIARKHNIEVVHTRGHQSALVGLFIKHLTKAKFIFDFRGLWVDERVDKGGWDLNYFFHRLQYRFFKRAERKLLIQSDHVVVLTHKVVNEIIKLGATKKSNITVIPCCANYNHFRLSTETDKIDARISLGIPTDAFVLGYLGSIGKMYMLDKFFQLFVMATKNRANCHALLITPDTERLKQLMNRHLPQNLLQRVHIKSATHDQVPNLLPAMDVMVSFITSTYARMGASLTKMAECFAVGIPVVVNSGVGDVKQTIDRLDGGWIVDSLSEDGLME</sequence>
<dbReference type="SUPFAM" id="SSF53756">
    <property type="entry name" value="UDP-Glycosyltransferase/glycogen phosphorylase"/>
    <property type="match status" value="1"/>
</dbReference>
<dbReference type="EMBL" id="UINC01083143">
    <property type="protein sequence ID" value="SVC28569.1"/>
    <property type="molecule type" value="Genomic_DNA"/>
</dbReference>